<evidence type="ECO:0000256" key="3">
    <source>
        <dbReference type="ARBA" id="ARBA00022806"/>
    </source>
</evidence>
<evidence type="ECO:0000256" key="4">
    <source>
        <dbReference type="ARBA" id="ARBA00022840"/>
    </source>
</evidence>
<evidence type="ECO:0000313" key="10">
    <source>
        <dbReference type="Proteomes" id="UP000381378"/>
    </source>
</evidence>
<dbReference type="InterPro" id="IPR033186">
    <property type="entry name" value="HerA_C"/>
</dbReference>
<accession>A0A5E7VB66</accession>
<name>A0A5E7VB66_PSEFL</name>
<dbReference type="EMBL" id="CABVJF010000021">
    <property type="protein sequence ID" value="VVQ18818.1"/>
    <property type="molecule type" value="Genomic_DNA"/>
</dbReference>
<evidence type="ECO:0000259" key="8">
    <source>
        <dbReference type="SMART" id="SM00382"/>
    </source>
</evidence>
<protein>
    <recommendedName>
        <fullName evidence="8">AAA+ ATPase domain-containing protein</fullName>
    </recommendedName>
</protein>
<dbReference type="SUPFAM" id="SSF52540">
    <property type="entry name" value="P-loop containing nucleoside triphosphate hydrolases"/>
    <property type="match status" value="1"/>
</dbReference>
<dbReference type="InterPro" id="IPR027417">
    <property type="entry name" value="P-loop_NTPase"/>
</dbReference>
<evidence type="ECO:0000313" key="9">
    <source>
        <dbReference type="EMBL" id="VVQ18818.1"/>
    </source>
</evidence>
<dbReference type="Pfam" id="PF01935">
    <property type="entry name" value="DUF87"/>
    <property type="match status" value="1"/>
</dbReference>
<evidence type="ECO:0000256" key="1">
    <source>
        <dbReference type="ARBA" id="ARBA00022741"/>
    </source>
</evidence>
<keyword evidence="1" id="KW-0547">Nucleotide-binding</keyword>
<evidence type="ECO:0000256" key="7">
    <source>
        <dbReference type="SAM" id="MobiDB-lite"/>
    </source>
</evidence>
<keyword evidence="5" id="KW-0238">DNA-binding</keyword>
<organism evidence="9 10">
    <name type="scientific">Pseudomonas fluorescens</name>
    <dbReference type="NCBI Taxonomy" id="294"/>
    <lineage>
        <taxon>Bacteria</taxon>
        <taxon>Pseudomonadati</taxon>
        <taxon>Pseudomonadota</taxon>
        <taxon>Gammaproteobacteria</taxon>
        <taxon>Pseudomonadales</taxon>
        <taxon>Pseudomonadaceae</taxon>
        <taxon>Pseudomonas</taxon>
    </lineage>
</organism>
<dbReference type="OrthoDB" id="9806951at2"/>
<keyword evidence="4" id="KW-0067">ATP-binding</keyword>
<dbReference type="GO" id="GO:0005524">
    <property type="term" value="F:ATP binding"/>
    <property type="evidence" value="ECO:0007669"/>
    <property type="project" value="UniProtKB-KW"/>
</dbReference>
<reference evidence="9 10" key="1">
    <citation type="submission" date="2019-09" db="EMBL/GenBank/DDBJ databases">
        <authorList>
            <person name="Chandra G."/>
            <person name="Truman W A."/>
        </authorList>
    </citation>
    <scope>NUCLEOTIDE SEQUENCE [LARGE SCALE GENOMIC DNA]</scope>
    <source>
        <strain evidence="9">PS928</strain>
    </source>
</reference>
<dbReference type="RefSeq" id="WP_150787432.1">
    <property type="nucleotide sequence ID" value="NZ_CABVJF010000021.1"/>
</dbReference>
<dbReference type="InterPro" id="IPR003593">
    <property type="entry name" value="AAA+_ATPase"/>
</dbReference>
<dbReference type="PANTHER" id="PTHR42957">
    <property type="entry name" value="HELICASE MJ1565-RELATED"/>
    <property type="match status" value="1"/>
</dbReference>
<dbReference type="InterPro" id="IPR008571">
    <property type="entry name" value="HerA-like"/>
</dbReference>
<keyword evidence="3" id="KW-0347">Helicase</keyword>
<gene>
    <name evidence="9" type="ORF">PS928_04718</name>
</gene>
<sequence>MSKRPLPSSPFDPSRFIGSVSSVGPDSVKINLPKAASASSTQYAGYPILGGQVGEFVFVESEDYAVLGRITEVFLPDSERLKAEPSLGLPVDVHPIGLVQLLITLELTEGRVVSGIPQHPRIGQYVFSAHPSLVKFVVEGDHSKSIGLIELASIPQDSQTTVNVNPAHLLGRHCAVLGATGGGKSWTVARIVQEIARIGGRVILVDPTGEFHTFQDRVDDIYLGGDKSSNEDQRTFVGFPYWELTEADLFAIFQPSAGAQVPKLREALASLKLQYVLNDGGLEPKTYVKANLDRATFYRAQMQNSTRLEASDAQYYIRNLPAQIVQECVYETGGTQNSPDDSKWGRLDERVRGYCETLISKIHSIIRSKPLRCLFCPEEFESLPEKIDDFLKSDNRVLRLSMEYLPFEHNARELLANALGRHLLGMARGGAFLENPTVVILDEAHQFLNRDIGDEMNKVKLDAFGLIAKEGRKYGLTVLLATQRPRDIPEEVLSQMGMFIVHRLINERDRLIVEKACGSLDKSAAAFLPTLGQGEAILVGVDFPMPTPVKIIKPRHPPKSEGPDYGKYWGNA</sequence>
<proteinExistence type="predicted"/>
<feature type="domain" description="AAA+ ATPase" evidence="8">
    <location>
        <begin position="170"/>
        <end position="518"/>
    </location>
</feature>
<keyword evidence="6" id="KW-0413">Isomerase</keyword>
<feature type="region of interest" description="Disordered" evidence="7">
    <location>
        <begin position="552"/>
        <end position="572"/>
    </location>
</feature>
<dbReference type="PANTHER" id="PTHR42957:SF1">
    <property type="entry name" value="HELICASE MJ1565-RELATED"/>
    <property type="match status" value="1"/>
</dbReference>
<dbReference type="AlphaFoldDB" id="A0A5E7VB66"/>
<dbReference type="GO" id="GO:0004386">
    <property type="term" value="F:helicase activity"/>
    <property type="evidence" value="ECO:0007669"/>
    <property type="project" value="UniProtKB-KW"/>
</dbReference>
<evidence type="ECO:0000256" key="2">
    <source>
        <dbReference type="ARBA" id="ARBA00022801"/>
    </source>
</evidence>
<dbReference type="Proteomes" id="UP000381378">
    <property type="component" value="Unassembled WGS sequence"/>
</dbReference>
<keyword evidence="2" id="KW-0378">Hydrolase</keyword>
<evidence type="ECO:0000256" key="5">
    <source>
        <dbReference type="ARBA" id="ARBA00023125"/>
    </source>
</evidence>
<dbReference type="SMART" id="SM00382">
    <property type="entry name" value="AAA"/>
    <property type="match status" value="1"/>
</dbReference>
<dbReference type="Pfam" id="PF05872">
    <property type="entry name" value="HerA_C"/>
    <property type="match status" value="1"/>
</dbReference>
<evidence type="ECO:0000256" key="6">
    <source>
        <dbReference type="ARBA" id="ARBA00023235"/>
    </source>
</evidence>
<dbReference type="InterPro" id="IPR002789">
    <property type="entry name" value="HerA_central"/>
</dbReference>
<dbReference type="GO" id="GO:0016787">
    <property type="term" value="F:hydrolase activity"/>
    <property type="evidence" value="ECO:0007669"/>
    <property type="project" value="UniProtKB-KW"/>
</dbReference>
<dbReference type="Gene3D" id="3.40.50.300">
    <property type="entry name" value="P-loop containing nucleotide triphosphate hydrolases"/>
    <property type="match status" value="2"/>
</dbReference>
<dbReference type="GO" id="GO:0003677">
    <property type="term" value="F:DNA binding"/>
    <property type="evidence" value="ECO:0007669"/>
    <property type="project" value="UniProtKB-KW"/>
</dbReference>